<feature type="transmembrane region" description="Helical" evidence="1">
    <location>
        <begin position="276"/>
        <end position="297"/>
    </location>
</feature>
<gene>
    <name evidence="2" type="ORF">WA026_019768</name>
</gene>
<sequence length="357" mass="40343">MVRHSLEESDVTTDIYEKLLHIKGSCTHAVTHRVSLQAFVGFSFKDIMPSPFFIQPSSSPVLDNCQSTRHHKIVEEEVIAPHQDSPPECLTRHKMTICLNNALIIGVPVVNVALNFQNNLIPIELTEKKTQKIILHQIKLLKCFIYPGALCAAVAACLFATDNEYNDNKVYFFTITRKITWMNLGQVLSIYCRLSYFFLALVTIANAYLVSYIGLHSNYQLIVLQNFIDHVCDSNCTNEENLYYDETSQRIITQRMKICIMIYQSIYSGVENFVKMIYNVSVLVLVGVLFIGGGVMLELFRESEIQSSFALVFFISLAGASNGLLYIIVGQAIKDEIFRGLYSVATILSRTMGKTNK</sequence>
<keyword evidence="1" id="KW-1133">Transmembrane helix</keyword>
<evidence type="ECO:0000313" key="2">
    <source>
        <dbReference type="EMBL" id="KAK9882252.1"/>
    </source>
</evidence>
<feature type="transmembrane region" description="Helical" evidence="1">
    <location>
        <begin position="309"/>
        <end position="329"/>
    </location>
</feature>
<evidence type="ECO:0000313" key="3">
    <source>
        <dbReference type="Proteomes" id="UP001431783"/>
    </source>
</evidence>
<evidence type="ECO:0000256" key="1">
    <source>
        <dbReference type="SAM" id="Phobius"/>
    </source>
</evidence>
<dbReference type="Proteomes" id="UP001431783">
    <property type="component" value="Unassembled WGS sequence"/>
</dbReference>
<feature type="transmembrane region" description="Helical" evidence="1">
    <location>
        <begin position="140"/>
        <end position="161"/>
    </location>
</feature>
<comment type="caution">
    <text evidence="2">The sequence shown here is derived from an EMBL/GenBank/DDBJ whole genome shotgun (WGS) entry which is preliminary data.</text>
</comment>
<reference evidence="2 3" key="1">
    <citation type="submission" date="2023-03" db="EMBL/GenBank/DDBJ databases">
        <title>Genome insight into feeding habits of ladybird beetles.</title>
        <authorList>
            <person name="Li H.-S."/>
            <person name="Huang Y.-H."/>
            <person name="Pang H."/>
        </authorList>
    </citation>
    <scope>NUCLEOTIDE SEQUENCE [LARGE SCALE GENOMIC DNA]</scope>
    <source>
        <strain evidence="2">SYSU_2023b</strain>
        <tissue evidence="2">Whole body</tissue>
    </source>
</reference>
<proteinExistence type="predicted"/>
<organism evidence="2 3">
    <name type="scientific">Henosepilachna vigintioctopunctata</name>
    <dbReference type="NCBI Taxonomy" id="420089"/>
    <lineage>
        <taxon>Eukaryota</taxon>
        <taxon>Metazoa</taxon>
        <taxon>Ecdysozoa</taxon>
        <taxon>Arthropoda</taxon>
        <taxon>Hexapoda</taxon>
        <taxon>Insecta</taxon>
        <taxon>Pterygota</taxon>
        <taxon>Neoptera</taxon>
        <taxon>Endopterygota</taxon>
        <taxon>Coleoptera</taxon>
        <taxon>Polyphaga</taxon>
        <taxon>Cucujiformia</taxon>
        <taxon>Coccinelloidea</taxon>
        <taxon>Coccinellidae</taxon>
        <taxon>Epilachninae</taxon>
        <taxon>Epilachnini</taxon>
        <taxon>Henosepilachna</taxon>
    </lineage>
</organism>
<keyword evidence="1" id="KW-0472">Membrane</keyword>
<name>A0AAW1UF82_9CUCU</name>
<keyword evidence="1" id="KW-0812">Transmembrane</keyword>
<keyword evidence="3" id="KW-1185">Reference proteome</keyword>
<dbReference type="AlphaFoldDB" id="A0AAW1UF82"/>
<dbReference type="EMBL" id="JARQZJ010000073">
    <property type="protein sequence ID" value="KAK9882252.1"/>
    <property type="molecule type" value="Genomic_DNA"/>
</dbReference>
<feature type="transmembrane region" description="Helical" evidence="1">
    <location>
        <begin position="194"/>
        <end position="215"/>
    </location>
</feature>
<accession>A0AAW1UF82</accession>
<evidence type="ECO:0008006" key="4">
    <source>
        <dbReference type="Google" id="ProtNLM"/>
    </source>
</evidence>
<protein>
    <recommendedName>
        <fullName evidence="4">Odorant receptor</fullName>
    </recommendedName>
</protein>